<dbReference type="GO" id="GO:0050660">
    <property type="term" value="F:flavin adenine dinucleotide binding"/>
    <property type="evidence" value="ECO:0007669"/>
    <property type="project" value="InterPro"/>
</dbReference>
<evidence type="ECO:0000313" key="10">
    <source>
        <dbReference type="EMBL" id="KUN80071.1"/>
    </source>
</evidence>
<dbReference type="GO" id="GO:0016627">
    <property type="term" value="F:oxidoreductase activity, acting on the CH-CH group of donors"/>
    <property type="evidence" value="ECO:0007669"/>
    <property type="project" value="InterPro"/>
</dbReference>
<dbReference type="InterPro" id="IPR009100">
    <property type="entry name" value="AcylCoA_DH/oxidase_NM_dom_sf"/>
</dbReference>
<keyword evidence="3 6" id="KW-0285">Flavoprotein</keyword>
<dbReference type="GO" id="GO:0005886">
    <property type="term" value="C:plasma membrane"/>
    <property type="evidence" value="ECO:0007669"/>
    <property type="project" value="TreeGrafter"/>
</dbReference>
<dbReference type="RefSeq" id="WP_059203055.1">
    <property type="nucleotide sequence ID" value="NZ_JBIRRP010000009.1"/>
</dbReference>
<dbReference type="SUPFAM" id="SSF47203">
    <property type="entry name" value="Acyl-CoA dehydrogenase C-terminal domain-like"/>
    <property type="match status" value="1"/>
</dbReference>
<keyword evidence="4 6" id="KW-0274">FAD</keyword>
<comment type="cofactor">
    <cofactor evidence="1 6">
        <name>FAD</name>
        <dbReference type="ChEBI" id="CHEBI:57692"/>
    </cofactor>
</comment>
<evidence type="ECO:0000256" key="2">
    <source>
        <dbReference type="ARBA" id="ARBA00009347"/>
    </source>
</evidence>
<dbReference type="InterPro" id="IPR036250">
    <property type="entry name" value="AcylCo_DH-like_C"/>
</dbReference>
<dbReference type="AlphaFoldDB" id="A0A117RAI2"/>
<dbReference type="Gene3D" id="1.20.140.10">
    <property type="entry name" value="Butyryl-CoA Dehydrogenase, subunit A, domain 3"/>
    <property type="match status" value="1"/>
</dbReference>
<dbReference type="Pfam" id="PF02770">
    <property type="entry name" value="Acyl-CoA_dh_M"/>
    <property type="match status" value="1"/>
</dbReference>
<dbReference type="InterPro" id="IPR046373">
    <property type="entry name" value="Acyl-CoA_Oxase/DH_mid-dom_sf"/>
</dbReference>
<evidence type="ECO:0000256" key="5">
    <source>
        <dbReference type="ARBA" id="ARBA00023002"/>
    </source>
</evidence>
<evidence type="ECO:0000256" key="4">
    <source>
        <dbReference type="ARBA" id="ARBA00022827"/>
    </source>
</evidence>
<dbReference type="InterPro" id="IPR052161">
    <property type="entry name" value="Mycobact_Acyl-CoA_DH"/>
</dbReference>
<dbReference type="Pfam" id="PF02771">
    <property type="entry name" value="Acyl-CoA_dh_N"/>
    <property type="match status" value="1"/>
</dbReference>
<dbReference type="OrthoDB" id="3964153at2"/>
<reference evidence="10 11" key="1">
    <citation type="submission" date="2015-10" db="EMBL/GenBank/DDBJ databases">
        <title>Draft genome sequence of Streptomyces griseoruber DSM 40281, type strain for the species Streptomyces griseoruber.</title>
        <authorList>
            <person name="Ruckert C."/>
            <person name="Winkler A."/>
            <person name="Kalinowski J."/>
            <person name="Kampfer P."/>
            <person name="Glaeser S."/>
        </authorList>
    </citation>
    <scope>NUCLEOTIDE SEQUENCE [LARGE SCALE GENOMIC DNA]</scope>
    <source>
        <strain evidence="10 11">DSM 40281</strain>
    </source>
</reference>
<dbReference type="InterPro" id="IPR037069">
    <property type="entry name" value="AcylCoA_DH/ox_N_sf"/>
</dbReference>
<dbReference type="InterPro" id="IPR013786">
    <property type="entry name" value="AcylCoA_DH/ox_N"/>
</dbReference>
<gene>
    <name evidence="10" type="ORF">AQJ64_27045</name>
</gene>
<dbReference type="EMBL" id="LMWW01000045">
    <property type="protein sequence ID" value="KUN80071.1"/>
    <property type="molecule type" value="Genomic_DNA"/>
</dbReference>
<evidence type="ECO:0000259" key="7">
    <source>
        <dbReference type="Pfam" id="PF00441"/>
    </source>
</evidence>
<dbReference type="Proteomes" id="UP000052982">
    <property type="component" value="Unassembled WGS sequence"/>
</dbReference>
<dbReference type="PANTHER" id="PTHR43292:SF3">
    <property type="entry name" value="ACYL-COA DEHYDROGENASE FADE29"/>
    <property type="match status" value="1"/>
</dbReference>
<dbReference type="Gene3D" id="1.10.540.10">
    <property type="entry name" value="Acyl-CoA dehydrogenase/oxidase, N-terminal domain"/>
    <property type="match status" value="1"/>
</dbReference>
<name>A0A117RAI2_9ACTN</name>
<dbReference type="InterPro" id="IPR006091">
    <property type="entry name" value="Acyl-CoA_Oxase/DH_mid-dom"/>
</dbReference>
<evidence type="ECO:0000313" key="11">
    <source>
        <dbReference type="Proteomes" id="UP000052982"/>
    </source>
</evidence>
<keyword evidence="11" id="KW-1185">Reference proteome</keyword>
<evidence type="ECO:0000259" key="9">
    <source>
        <dbReference type="Pfam" id="PF02771"/>
    </source>
</evidence>
<dbReference type="SUPFAM" id="SSF56645">
    <property type="entry name" value="Acyl-CoA dehydrogenase NM domain-like"/>
    <property type="match status" value="1"/>
</dbReference>
<dbReference type="FunFam" id="2.40.110.10:FF:000011">
    <property type="entry name" value="Acyl-CoA dehydrogenase FadE34"/>
    <property type="match status" value="1"/>
</dbReference>
<dbReference type="Pfam" id="PF00441">
    <property type="entry name" value="Acyl-CoA_dh_1"/>
    <property type="match status" value="1"/>
</dbReference>
<evidence type="ECO:0000256" key="6">
    <source>
        <dbReference type="RuleBase" id="RU362125"/>
    </source>
</evidence>
<comment type="similarity">
    <text evidence="2 6">Belongs to the acyl-CoA dehydrogenase family.</text>
</comment>
<feature type="domain" description="Acyl-CoA dehydrogenase/oxidase C-terminal" evidence="7">
    <location>
        <begin position="226"/>
        <end position="370"/>
    </location>
</feature>
<keyword evidence="5 6" id="KW-0560">Oxidoreductase</keyword>
<evidence type="ECO:0000256" key="1">
    <source>
        <dbReference type="ARBA" id="ARBA00001974"/>
    </source>
</evidence>
<proteinExistence type="inferred from homology"/>
<accession>A0A117RAI2</accession>
<evidence type="ECO:0000259" key="8">
    <source>
        <dbReference type="Pfam" id="PF02770"/>
    </source>
</evidence>
<evidence type="ECO:0000256" key="3">
    <source>
        <dbReference type="ARBA" id="ARBA00022630"/>
    </source>
</evidence>
<dbReference type="Gene3D" id="2.40.110.10">
    <property type="entry name" value="Butyryl-CoA Dehydrogenase, subunit A, domain 2"/>
    <property type="match status" value="1"/>
</dbReference>
<comment type="caution">
    <text evidence="10">The sequence shown here is derived from an EMBL/GenBank/DDBJ whole genome shotgun (WGS) entry which is preliminary data.</text>
</comment>
<feature type="domain" description="Acyl-CoA oxidase/dehydrogenase middle" evidence="8">
    <location>
        <begin position="120"/>
        <end position="213"/>
    </location>
</feature>
<protein>
    <submittedName>
        <fullName evidence="10">Acyl-CoA dehydrogenase</fullName>
    </submittedName>
</protein>
<sequence>MDLSYTAEEEDFRARLREWLGKALPALPPKPSPDDWPGRRVYDLGWQRTLYDAGYAYVHWDADPTTRLIFLEETERAGAPYVGANFVGLLHAGPTIAAEGTDAQRARWLEPILRGEEVWCQGFSEPDAGSDLAALRTRAWRDGDDYVVSGSKIWTSHAEVADWCELLVRTDPTAAKHRGITWLAMPMDAPGITVRPLRTLAGSAEFAEVFLDEVRVPVAHRVGAENDGWRVTMVTLSFERGTAFVGEVVACRRVLGELAREARANGRWDDPVLRRGLALLEAEFRALWRLTQWNVSEASAGGVPGVGGSVFKLRYSHARQELYDAAADVLGDAALDLDRPWVLDRLSSLSYTIAAGTSQIQRDIVAERILGLPKGR</sequence>
<dbReference type="PANTHER" id="PTHR43292">
    <property type="entry name" value="ACYL-COA DEHYDROGENASE"/>
    <property type="match status" value="1"/>
</dbReference>
<dbReference type="STRING" id="1943.AQJ64_27045"/>
<feature type="domain" description="Acyl-CoA dehydrogenase/oxidase N-terminal" evidence="9">
    <location>
        <begin position="6"/>
        <end position="116"/>
    </location>
</feature>
<organism evidence="10 11">
    <name type="scientific">Streptomyces griseoruber</name>
    <dbReference type="NCBI Taxonomy" id="1943"/>
    <lineage>
        <taxon>Bacteria</taxon>
        <taxon>Bacillati</taxon>
        <taxon>Actinomycetota</taxon>
        <taxon>Actinomycetes</taxon>
        <taxon>Kitasatosporales</taxon>
        <taxon>Streptomycetaceae</taxon>
        <taxon>Streptomyces</taxon>
    </lineage>
</organism>
<dbReference type="InterPro" id="IPR009075">
    <property type="entry name" value="AcylCo_DH/oxidase_C"/>
</dbReference>